<keyword evidence="1" id="KW-0677">Repeat</keyword>
<evidence type="ECO:0000313" key="4">
    <source>
        <dbReference type="EnsemblProtists" id="EKX32822"/>
    </source>
</evidence>
<dbReference type="GeneID" id="17289574"/>
<reference evidence="3 5" key="1">
    <citation type="journal article" date="2012" name="Nature">
        <title>Algal genomes reveal evolutionary mosaicism and the fate of nucleomorphs.</title>
        <authorList>
            <consortium name="DOE Joint Genome Institute"/>
            <person name="Curtis B.A."/>
            <person name="Tanifuji G."/>
            <person name="Burki F."/>
            <person name="Gruber A."/>
            <person name="Irimia M."/>
            <person name="Maruyama S."/>
            <person name="Arias M.C."/>
            <person name="Ball S.G."/>
            <person name="Gile G.H."/>
            <person name="Hirakawa Y."/>
            <person name="Hopkins J.F."/>
            <person name="Kuo A."/>
            <person name="Rensing S.A."/>
            <person name="Schmutz J."/>
            <person name="Symeonidi A."/>
            <person name="Elias M."/>
            <person name="Eveleigh R.J."/>
            <person name="Herman E.K."/>
            <person name="Klute M.J."/>
            <person name="Nakayama T."/>
            <person name="Obornik M."/>
            <person name="Reyes-Prieto A."/>
            <person name="Armbrust E.V."/>
            <person name="Aves S.J."/>
            <person name="Beiko R.G."/>
            <person name="Coutinho P."/>
            <person name="Dacks J.B."/>
            <person name="Durnford D.G."/>
            <person name="Fast N.M."/>
            <person name="Green B.R."/>
            <person name="Grisdale C.J."/>
            <person name="Hempel F."/>
            <person name="Henrissat B."/>
            <person name="Hoppner M.P."/>
            <person name="Ishida K."/>
            <person name="Kim E."/>
            <person name="Koreny L."/>
            <person name="Kroth P.G."/>
            <person name="Liu Y."/>
            <person name="Malik S.B."/>
            <person name="Maier U.G."/>
            <person name="McRose D."/>
            <person name="Mock T."/>
            <person name="Neilson J.A."/>
            <person name="Onodera N.T."/>
            <person name="Poole A.M."/>
            <person name="Pritham E.J."/>
            <person name="Richards T.A."/>
            <person name="Rocap G."/>
            <person name="Roy S.W."/>
            <person name="Sarai C."/>
            <person name="Schaack S."/>
            <person name="Shirato S."/>
            <person name="Slamovits C.H."/>
            <person name="Spencer D.F."/>
            <person name="Suzuki S."/>
            <person name="Worden A.Z."/>
            <person name="Zauner S."/>
            <person name="Barry K."/>
            <person name="Bell C."/>
            <person name="Bharti A.K."/>
            <person name="Crow J.A."/>
            <person name="Grimwood J."/>
            <person name="Kramer R."/>
            <person name="Lindquist E."/>
            <person name="Lucas S."/>
            <person name="Salamov A."/>
            <person name="McFadden G.I."/>
            <person name="Lane C.E."/>
            <person name="Keeling P.J."/>
            <person name="Gray M.W."/>
            <person name="Grigoriev I.V."/>
            <person name="Archibald J.M."/>
        </authorList>
    </citation>
    <scope>NUCLEOTIDE SEQUENCE</scope>
    <source>
        <strain evidence="3 5">CCMP2712</strain>
    </source>
</reference>
<evidence type="ECO:0000256" key="2">
    <source>
        <dbReference type="SAM" id="MobiDB-lite"/>
    </source>
</evidence>
<evidence type="ECO:0008006" key="6">
    <source>
        <dbReference type="Google" id="ProtNLM"/>
    </source>
</evidence>
<accession>L1I9S0</accession>
<dbReference type="PaxDb" id="55529-EKX32822"/>
<sequence length="509" mass="56299">MAGKKRIAQDTFNAVVKENMDDFGMSREEAVEDAIKQFEMQGVDLSNIATTLSCVDQDEVPLVVLTREYTDKVNNTEQQGAHEVLTKVLKLLRSSSDANESKTIAGNAGLLQSIFTALAADDLLEDQAMTMFDCLAFLIQGHPTNQEKLKEPRDIVHGWKCEGMDAVMGAMRRMPGRADVQLKGLKLCTLGAQKCEPIKAAIVDRGGLEMLKGALQDLSESAALMAEVGSCIHALATADDLTSIASKAFDTARDVYKQEMLPLIYQAFRKHREDVEVVQELVYALKAVSIQEDIVKSVLEEGGVELIKDGMRQHMQHANLVSRCLLFFANLAENDKAKTELCQGDALPLMIEALHLHARNAFAVRCGFAAFASMALRMPENTERIIEHGGDKLLLEGMRTHPKFPEVNRYAMIAIRNIVVRRPEFVPLFLEEGAEELIRRARDTHLKCADAAFDCLRDLGCEYGGLGDKAGKGAYSPYMHCESSLDKRNQVGRGSAMVSWGEEEEEEEA</sequence>
<dbReference type="PANTHER" id="PTHR22895:SF0">
    <property type="entry name" value="ARMADILLO REPEAT-CONTAINING PROTEIN 6"/>
    <property type="match status" value="1"/>
</dbReference>
<dbReference type="KEGG" id="gtt:GUITHDRAFT_120972"/>
<dbReference type="HOGENOM" id="CLU_039447_1_0_1"/>
<organism evidence="3">
    <name type="scientific">Guillardia theta (strain CCMP2712)</name>
    <name type="common">Cryptophyte</name>
    <dbReference type="NCBI Taxonomy" id="905079"/>
    <lineage>
        <taxon>Eukaryota</taxon>
        <taxon>Cryptophyceae</taxon>
        <taxon>Pyrenomonadales</taxon>
        <taxon>Geminigeraceae</taxon>
        <taxon>Guillardia</taxon>
    </lineage>
</organism>
<proteinExistence type="predicted"/>
<dbReference type="SUPFAM" id="SSF48371">
    <property type="entry name" value="ARM repeat"/>
    <property type="match status" value="1"/>
</dbReference>
<reference evidence="4" key="3">
    <citation type="submission" date="2015-06" db="UniProtKB">
        <authorList>
            <consortium name="EnsemblProtists"/>
        </authorList>
    </citation>
    <scope>IDENTIFICATION</scope>
</reference>
<keyword evidence="5" id="KW-1185">Reference proteome</keyword>
<dbReference type="InterPro" id="IPR016024">
    <property type="entry name" value="ARM-type_fold"/>
</dbReference>
<dbReference type="AlphaFoldDB" id="L1I9S0"/>
<feature type="region of interest" description="Disordered" evidence="2">
    <location>
        <begin position="489"/>
        <end position="509"/>
    </location>
</feature>
<reference evidence="5" key="2">
    <citation type="submission" date="2012-11" db="EMBL/GenBank/DDBJ databases">
        <authorList>
            <person name="Kuo A."/>
            <person name="Curtis B.A."/>
            <person name="Tanifuji G."/>
            <person name="Burki F."/>
            <person name="Gruber A."/>
            <person name="Irimia M."/>
            <person name="Maruyama S."/>
            <person name="Arias M.C."/>
            <person name="Ball S.G."/>
            <person name="Gile G.H."/>
            <person name="Hirakawa Y."/>
            <person name="Hopkins J.F."/>
            <person name="Rensing S.A."/>
            <person name="Schmutz J."/>
            <person name="Symeonidi A."/>
            <person name="Elias M."/>
            <person name="Eveleigh R.J."/>
            <person name="Herman E.K."/>
            <person name="Klute M.J."/>
            <person name="Nakayama T."/>
            <person name="Obornik M."/>
            <person name="Reyes-Prieto A."/>
            <person name="Armbrust E.V."/>
            <person name="Aves S.J."/>
            <person name="Beiko R.G."/>
            <person name="Coutinho P."/>
            <person name="Dacks J.B."/>
            <person name="Durnford D.G."/>
            <person name="Fast N.M."/>
            <person name="Green B.R."/>
            <person name="Grisdale C."/>
            <person name="Hempe F."/>
            <person name="Henrissat B."/>
            <person name="Hoppner M.P."/>
            <person name="Ishida K.-I."/>
            <person name="Kim E."/>
            <person name="Koreny L."/>
            <person name="Kroth P.G."/>
            <person name="Liu Y."/>
            <person name="Malik S.-B."/>
            <person name="Maier U.G."/>
            <person name="McRose D."/>
            <person name="Mock T."/>
            <person name="Neilson J.A."/>
            <person name="Onodera N.T."/>
            <person name="Poole A.M."/>
            <person name="Pritham E.J."/>
            <person name="Richards T.A."/>
            <person name="Rocap G."/>
            <person name="Roy S.W."/>
            <person name="Sarai C."/>
            <person name="Schaack S."/>
            <person name="Shirato S."/>
            <person name="Slamovits C.H."/>
            <person name="Spencer D.F."/>
            <person name="Suzuki S."/>
            <person name="Worden A.Z."/>
            <person name="Zauner S."/>
            <person name="Barry K."/>
            <person name="Bell C."/>
            <person name="Bharti A.K."/>
            <person name="Crow J.A."/>
            <person name="Grimwood J."/>
            <person name="Kramer R."/>
            <person name="Lindquist E."/>
            <person name="Lucas S."/>
            <person name="Salamov A."/>
            <person name="McFadden G.I."/>
            <person name="Lane C.E."/>
            <person name="Keeling P.J."/>
            <person name="Gray M.W."/>
            <person name="Grigoriev I.V."/>
            <person name="Archibald J.M."/>
        </authorList>
    </citation>
    <scope>NUCLEOTIDE SEQUENCE</scope>
    <source>
        <strain evidence="5">CCMP2712</strain>
    </source>
</reference>
<dbReference type="EnsemblProtists" id="EKX32822">
    <property type="protein sequence ID" value="EKX32822"/>
    <property type="gene ID" value="GUITHDRAFT_120972"/>
</dbReference>
<dbReference type="Proteomes" id="UP000011087">
    <property type="component" value="Unassembled WGS sequence"/>
</dbReference>
<dbReference type="PANTHER" id="PTHR22895">
    <property type="entry name" value="ARMADILLO REPEAT-CONTAINING PROTEIN 6"/>
    <property type="match status" value="1"/>
</dbReference>
<gene>
    <name evidence="3" type="ORF">GUITHDRAFT_120972</name>
</gene>
<name>L1I9S0_GUITC</name>
<dbReference type="RefSeq" id="XP_005819802.1">
    <property type="nucleotide sequence ID" value="XM_005819745.1"/>
</dbReference>
<dbReference type="eggNOG" id="KOG4199">
    <property type="taxonomic scope" value="Eukaryota"/>
</dbReference>
<dbReference type="OrthoDB" id="449062at2759"/>
<evidence type="ECO:0000256" key="1">
    <source>
        <dbReference type="ARBA" id="ARBA00022737"/>
    </source>
</evidence>
<dbReference type="Gene3D" id="1.25.10.10">
    <property type="entry name" value="Leucine-rich Repeat Variant"/>
    <property type="match status" value="2"/>
</dbReference>
<evidence type="ECO:0000313" key="3">
    <source>
        <dbReference type="EMBL" id="EKX32822.1"/>
    </source>
</evidence>
<dbReference type="EMBL" id="JH993169">
    <property type="protein sequence ID" value="EKX32822.1"/>
    <property type="molecule type" value="Genomic_DNA"/>
</dbReference>
<evidence type="ECO:0000313" key="5">
    <source>
        <dbReference type="Proteomes" id="UP000011087"/>
    </source>
</evidence>
<dbReference type="InterPro" id="IPR011989">
    <property type="entry name" value="ARM-like"/>
</dbReference>
<protein>
    <recommendedName>
        <fullName evidence="6">Armadillo repeat-containing protein 6</fullName>
    </recommendedName>
</protein>
<dbReference type="OMA" id="THKQPDL"/>